<name>A0A7G8BNR7_9BACT</name>
<dbReference type="EMBL" id="CP060394">
    <property type="protein sequence ID" value="QNI34187.1"/>
    <property type="molecule type" value="Genomic_DNA"/>
</dbReference>
<accession>A0A7G8BNR7</accession>
<dbReference type="RefSeq" id="WP_186746155.1">
    <property type="nucleotide sequence ID" value="NZ_CP060394.1"/>
</dbReference>
<gene>
    <name evidence="2" type="ORF">H7849_09955</name>
</gene>
<evidence type="ECO:0000313" key="2">
    <source>
        <dbReference type="EMBL" id="QNI34187.1"/>
    </source>
</evidence>
<organism evidence="2 3">
    <name type="scientific">Alloacidobacterium dinghuense</name>
    <dbReference type="NCBI Taxonomy" id="2763107"/>
    <lineage>
        <taxon>Bacteria</taxon>
        <taxon>Pseudomonadati</taxon>
        <taxon>Acidobacteriota</taxon>
        <taxon>Terriglobia</taxon>
        <taxon>Terriglobales</taxon>
        <taxon>Acidobacteriaceae</taxon>
        <taxon>Alloacidobacterium</taxon>
    </lineage>
</organism>
<dbReference type="Proteomes" id="UP000515312">
    <property type="component" value="Chromosome"/>
</dbReference>
<feature type="chain" id="PRO_5028949150" description="DUF4384 domain-containing protein" evidence="1">
    <location>
        <begin position="23"/>
        <end position="261"/>
    </location>
</feature>
<keyword evidence="1" id="KW-0732">Signal</keyword>
<evidence type="ECO:0000313" key="3">
    <source>
        <dbReference type="Proteomes" id="UP000515312"/>
    </source>
</evidence>
<proteinExistence type="predicted"/>
<sequence length="261" mass="28601">MLNVKILATVALLIAIPVPIHAEDGIAWEVHGNWYANQIALRKGDAIAPGAVLTAAASTGASMLILLPDGQRLLFDCHNAPSCTQGFRVPSLIAKPDEDAMDLFAAVRGAMRRPMLIMTTPLPATTMETESVIAIQEDGRIRLKQIFTTLPPGQYRMSLQGEGDAQPSVQSLAWSGPHDETTLPLPHPGMYRLQLYGSLGGERMRIVLLAESASLFPARQKAFTEARADLREWNETFPGWPVHQWLQLFLQSMSQPESAKP</sequence>
<reference evidence="2 3" key="1">
    <citation type="submission" date="2020-08" db="EMBL/GenBank/DDBJ databases">
        <title>Edaphobacter telluris sp. nov. and Acidobacterium dinghuensis sp. nov., two acidobacteria isolated from forest soil.</title>
        <authorList>
            <person name="Fu J."/>
            <person name="Qiu L."/>
        </authorList>
    </citation>
    <scope>NUCLEOTIDE SEQUENCE [LARGE SCALE GENOMIC DNA]</scope>
    <source>
        <strain evidence="2">4Y35</strain>
    </source>
</reference>
<keyword evidence="3" id="KW-1185">Reference proteome</keyword>
<dbReference type="KEGG" id="adin:H7849_09955"/>
<dbReference type="AlphaFoldDB" id="A0A7G8BNR7"/>
<protein>
    <recommendedName>
        <fullName evidence="4">DUF4384 domain-containing protein</fullName>
    </recommendedName>
</protein>
<feature type="signal peptide" evidence="1">
    <location>
        <begin position="1"/>
        <end position="22"/>
    </location>
</feature>
<evidence type="ECO:0000256" key="1">
    <source>
        <dbReference type="SAM" id="SignalP"/>
    </source>
</evidence>
<evidence type="ECO:0008006" key="4">
    <source>
        <dbReference type="Google" id="ProtNLM"/>
    </source>
</evidence>